<dbReference type="Gene3D" id="3.40.50.720">
    <property type="entry name" value="NAD(P)-binding Rossmann-like Domain"/>
    <property type="match status" value="1"/>
</dbReference>
<dbReference type="RefSeq" id="WP_353540740.1">
    <property type="nucleotide sequence ID" value="NZ_BAABRN010000003.1"/>
</dbReference>
<accession>A0ABP9V652</accession>
<dbReference type="PANTHER" id="PTHR43377">
    <property type="entry name" value="BILIVERDIN REDUCTASE A"/>
    <property type="match status" value="1"/>
</dbReference>
<reference evidence="3 4" key="1">
    <citation type="submission" date="2024-02" db="EMBL/GenBank/DDBJ databases">
        <title>Deinococcus xinjiangensis NBRC 107630.</title>
        <authorList>
            <person name="Ichikawa N."/>
            <person name="Katano-Makiyama Y."/>
            <person name="Hidaka K."/>
        </authorList>
    </citation>
    <scope>NUCLEOTIDE SEQUENCE [LARGE SCALE GENOMIC DNA]</scope>
    <source>
        <strain evidence="3 4">NBRC 107630</strain>
    </source>
</reference>
<dbReference type="InterPro" id="IPR051450">
    <property type="entry name" value="Gfo/Idh/MocA_Oxidoreductases"/>
</dbReference>
<gene>
    <name evidence="3" type="primary">yteT</name>
    <name evidence="3" type="ORF">Dxin01_00485</name>
</gene>
<evidence type="ECO:0000313" key="3">
    <source>
        <dbReference type="EMBL" id="GAA5500760.1"/>
    </source>
</evidence>
<proteinExistence type="predicted"/>
<dbReference type="Gene3D" id="3.30.360.10">
    <property type="entry name" value="Dihydrodipicolinate Reductase, domain 2"/>
    <property type="match status" value="1"/>
</dbReference>
<dbReference type="SUPFAM" id="SSF55347">
    <property type="entry name" value="Glyceraldehyde-3-phosphate dehydrogenase-like, C-terminal domain"/>
    <property type="match status" value="1"/>
</dbReference>
<feature type="domain" description="Gfo/Idh/MocA-like oxidoreductase C-terminal" evidence="2">
    <location>
        <begin position="138"/>
        <end position="394"/>
    </location>
</feature>
<sequence length="410" mass="44453">MTAPSVAIIGCGNRGGDVYARHLSEQGAAVNYVVDVRPKRLAEVAARYGLPSERCLGHWDDFFALGKVADAVVIATPDDQHVQPCLQALALGYDVLLEKPICLREAELQLLLDAEAASAGRVSVCHVLRATTFFREIKRVLEEGTLGRLIGVQHAENVAYWHYAHSFVRGNWRESPPAAPFILAKSCHDLDLLRWFAAAPPVRVTSTGGLHWFKPEHAPDGAAARCLDCAVADCPYDAVKIYGSRDPKMWPVTVLTAGGQTLAEALSSGPYGECVYSGKNNVADHQAVTIEFEDGVTAQLTVSAFTHNNTRTLKLLGSHGELRAHMDHGELRLHHFFSGQIKTWLVSTQGNHGGGDKALVADWLAYLRGEAAVPTSLAESVDSHRMAFAAEKSRLEQLAVGFAGETERSS</sequence>
<dbReference type="Pfam" id="PF02894">
    <property type="entry name" value="GFO_IDH_MocA_C"/>
    <property type="match status" value="1"/>
</dbReference>
<dbReference type="InterPro" id="IPR036291">
    <property type="entry name" value="NAD(P)-bd_dom_sf"/>
</dbReference>
<evidence type="ECO:0000313" key="4">
    <source>
        <dbReference type="Proteomes" id="UP001458946"/>
    </source>
</evidence>
<comment type="caution">
    <text evidence="3">The sequence shown here is derived from an EMBL/GenBank/DDBJ whole genome shotgun (WGS) entry which is preliminary data.</text>
</comment>
<organism evidence="3 4">
    <name type="scientific">Deinococcus xinjiangensis</name>
    <dbReference type="NCBI Taxonomy" id="457454"/>
    <lineage>
        <taxon>Bacteria</taxon>
        <taxon>Thermotogati</taxon>
        <taxon>Deinococcota</taxon>
        <taxon>Deinococci</taxon>
        <taxon>Deinococcales</taxon>
        <taxon>Deinococcaceae</taxon>
        <taxon>Deinococcus</taxon>
    </lineage>
</organism>
<dbReference type="Pfam" id="PF01408">
    <property type="entry name" value="GFO_IDH_MocA"/>
    <property type="match status" value="1"/>
</dbReference>
<dbReference type="InterPro" id="IPR004104">
    <property type="entry name" value="Gfo/Idh/MocA-like_OxRdtase_C"/>
</dbReference>
<dbReference type="EMBL" id="BAABRN010000003">
    <property type="protein sequence ID" value="GAA5500760.1"/>
    <property type="molecule type" value="Genomic_DNA"/>
</dbReference>
<evidence type="ECO:0000259" key="1">
    <source>
        <dbReference type="Pfam" id="PF01408"/>
    </source>
</evidence>
<dbReference type="PANTHER" id="PTHR43377:SF2">
    <property type="entry name" value="BINDING ROSSMANN FOLD OXIDOREDUCTASE, PUTATIVE (AFU_ORTHOLOGUE AFUA_4G00560)-RELATED"/>
    <property type="match status" value="1"/>
</dbReference>
<dbReference type="InterPro" id="IPR000683">
    <property type="entry name" value="Gfo/Idh/MocA-like_OxRdtase_N"/>
</dbReference>
<dbReference type="Proteomes" id="UP001458946">
    <property type="component" value="Unassembled WGS sequence"/>
</dbReference>
<name>A0ABP9V652_9DEIO</name>
<evidence type="ECO:0000259" key="2">
    <source>
        <dbReference type="Pfam" id="PF02894"/>
    </source>
</evidence>
<protein>
    <submittedName>
        <fullName evidence="3">Oxidoreductase YteT</fullName>
    </submittedName>
</protein>
<keyword evidence="4" id="KW-1185">Reference proteome</keyword>
<dbReference type="SUPFAM" id="SSF51735">
    <property type="entry name" value="NAD(P)-binding Rossmann-fold domains"/>
    <property type="match status" value="1"/>
</dbReference>
<feature type="domain" description="Gfo/Idh/MocA-like oxidoreductase N-terminal" evidence="1">
    <location>
        <begin position="6"/>
        <end position="124"/>
    </location>
</feature>